<dbReference type="GO" id="GO:0004371">
    <property type="term" value="F:glycerone kinase activity"/>
    <property type="evidence" value="ECO:0007669"/>
    <property type="project" value="InterPro"/>
</dbReference>
<dbReference type="Proteomes" id="UP001335720">
    <property type="component" value="Chromosome"/>
</dbReference>
<dbReference type="PANTHER" id="PTHR33434:SF4">
    <property type="entry name" value="PHOSPHATASE PROTEIN"/>
    <property type="match status" value="1"/>
</dbReference>
<protein>
    <submittedName>
        <fullName evidence="2">DAK2 domain-containing protein</fullName>
    </submittedName>
</protein>
<dbReference type="InterPro" id="IPR019986">
    <property type="entry name" value="YloV-like"/>
</dbReference>
<dbReference type="InterPro" id="IPR048394">
    <property type="entry name" value="FakA-like_M"/>
</dbReference>
<sequence>MINGQDFKFAIISGANNLYKNKNFVNELNIFPVPDGDTGSNMSMTMEPAVKELENEESKYINEISELVSSKLLIGARGNSGVILSLIFQGFSKILKNMDVASGEDFVDSLELGSNLAYKNVMNPTEGTILTVVRMAFERGKLALKTSNDLIYIFSQICIGAEEALKLTPELLPVLKRANVVDSGGKGLCLILEGMLHYFKNGKIIEKEITNLNLEIDDKFKNDVSRFDGDIRFTYCTEFIVKKNKLTKINVEKMRKKLERIGDCVVVVTDEIIIKTHVHTENPDKALKEGLEFGELMNIKIENMKEQRRVIWESQSKNKIEIGKLEFAEPIEEVGFVAVACGNGLVDLFKNLGCSNVVTGGQTMNPSTNQILGAVLATPSKIVYVFPNNRNIIMAAEQTVNLAKDRVVVIIPTKTIPQGISAILKYNFENSMEDNIKIMTENLSKVQTGQITFAARNSEFGGLKIKKDNILALKDGKLVFVMKDIIKTLFKLLKLLVKKDSEFLTIIKGENVTQEQSDKISNILKSKYKNLDVNIIQGDQPVYYFIVAVE</sequence>
<feature type="domain" description="DhaL" evidence="1">
    <location>
        <begin position="5"/>
        <end position="197"/>
    </location>
</feature>
<dbReference type="PROSITE" id="PS51480">
    <property type="entry name" value="DHAL"/>
    <property type="match status" value="1"/>
</dbReference>
<dbReference type="GO" id="GO:0006071">
    <property type="term" value="P:glycerol metabolic process"/>
    <property type="evidence" value="ECO:0007669"/>
    <property type="project" value="InterPro"/>
</dbReference>
<accession>A0AA48KWD7</accession>
<dbReference type="Pfam" id="PF13684">
    <property type="entry name" value="FakA-like_C"/>
    <property type="match status" value="1"/>
</dbReference>
<dbReference type="InterPro" id="IPR033470">
    <property type="entry name" value="FakA-like_C"/>
</dbReference>
<dbReference type="Pfam" id="PF02734">
    <property type="entry name" value="Dak2"/>
    <property type="match status" value="1"/>
</dbReference>
<evidence type="ECO:0000313" key="2">
    <source>
        <dbReference type="EMBL" id="BED92891.1"/>
    </source>
</evidence>
<dbReference type="InterPro" id="IPR036117">
    <property type="entry name" value="DhaL_dom_sf"/>
</dbReference>
<dbReference type="NCBIfam" id="TIGR03599">
    <property type="entry name" value="YloV"/>
    <property type="match status" value="1"/>
</dbReference>
<reference evidence="2" key="1">
    <citation type="journal article" date="2023" name="ISME J.">
        <title>Emergence of putative energy parasites within Clostridia revealed by genome analysis of a novel endosymbiotic clade.</title>
        <authorList>
            <person name="Takahashi K."/>
            <person name="Kuwahara H."/>
            <person name="Horikawa Y."/>
            <person name="Izawa K."/>
            <person name="Kato D."/>
            <person name="Inagaki T."/>
            <person name="Yuki M."/>
            <person name="Ohkuma M."/>
            <person name="Hongoh Y."/>
        </authorList>
    </citation>
    <scope>NUCLEOTIDE SEQUENCE</scope>
    <source>
        <strain evidence="2">RsTa-C01</strain>
    </source>
</reference>
<organism evidence="2">
    <name type="scientific">Candidatus Paraimprobicoccus trichonymphae</name>
    <dbReference type="NCBI Taxonomy" id="3033793"/>
    <lineage>
        <taxon>Bacteria</taxon>
        <taxon>Bacillati</taxon>
        <taxon>Bacillota</taxon>
        <taxon>Clostridia</taxon>
        <taxon>Candidatus Paraimprobicoccus</taxon>
    </lineage>
</organism>
<dbReference type="KEGG" id="ptrh:RsTaC01_0792"/>
<dbReference type="SUPFAM" id="SSF101473">
    <property type="entry name" value="DhaL-like"/>
    <property type="match status" value="1"/>
</dbReference>
<gene>
    <name evidence="2" type="ORF">RsTaC01_0792</name>
</gene>
<dbReference type="Gene3D" id="1.25.40.340">
    <property type="match status" value="1"/>
</dbReference>
<dbReference type="AlphaFoldDB" id="A0AA48KWD7"/>
<name>A0AA48KWD7_9FIRM</name>
<dbReference type="PANTHER" id="PTHR33434">
    <property type="entry name" value="DEGV DOMAIN-CONTAINING PROTEIN DR_1986-RELATED"/>
    <property type="match status" value="1"/>
</dbReference>
<dbReference type="Pfam" id="PF21645">
    <property type="entry name" value="FakA-like_M"/>
    <property type="match status" value="1"/>
</dbReference>
<dbReference type="SMART" id="SM01120">
    <property type="entry name" value="Dak2"/>
    <property type="match status" value="1"/>
</dbReference>
<proteinExistence type="predicted"/>
<dbReference type="EMBL" id="AP027925">
    <property type="protein sequence ID" value="BED92891.1"/>
    <property type="molecule type" value="Genomic_DNA"/>
</dbReference>
<dbReference type="InterPro" id="IPR004007">
    <property type="entry name" value="DhaL_dom"/>
</dbReference>
<evidence type="ECO:0000259" key="1">
    <source>
        <dbReference type="PROSITE" id="PS51480"/>
    </source>
</evidence>
<dbReference type="InterPro" id="IPR050270">
    <property type="entry name" value="DegV_domain_contain"/>
</dbReference>
<dbReference type="SMART" id="SM01121">
    <property type="entry name" value="Dak1_2"/>
    <property type="match status" value="1"/>
</dbReference>